<organism evidence="1 2">
    <name type="scientific">Kosmotoga olearia (strain ATCC BAA-1733 / DSM 21960 / TBF 19.5.1)</name>
    <dbReference type="NCBI Taxonomy" id="521045"/>
    <lineage>
        <taxon>Bacteria</taxon>
        <taxon>Thermotogati</taxon>
        <taxon>Thermotogota</taxon>
        <taxon>Thermotogae</taxon>
        <taxon>Kosmotogales</taxon>
        <taxon>Kosmotogaceae</taxon>
        <taxon>Kosmotoga</taxon>
    </lineage>
</organism>
<dbReference type="OrthoDB" id="41817at2"/>
<proteinExistence type="predicted"/>
<dbReference type="InterPro" id="IPR014942">
    <property type="entry name" value="AbiEii"/>
</dbReference>
<name>C5CDC8_KOSOT</name>
<dbReference type="Pfam" id="PF08843">
    <property type="entry name" value="AbiEii"/>
    <property type="match status" value="1"/>
</dbReference>
<evidence type="ECO:0008006" key="3">
    <source>
        <dbReference type="Google" id="ProtNLM"/>
    </source>
</evidence>
<protein>
    <recommendedName>
        <fullName evidence="3">Nucleotidyl transferase AbiEii/AbiGii toxin family protein</fullName>
    </recommendedName>
</protein>
<gene>
    <name evidence="1" type="ordered locus">Kole_1297</name>
</gene>
<sequence>MLSRETLQKLSEDTGYRPEILEKVLILLSWLDEAVKTPELKGKFVLKGGTALNLFLFDIPRLSVDIDLNFIGDPDRKSLNAERPGFEHFIESTFKTLELKIRNSRKTDAATSYSLRYESAMGAGGNLKIEINYQFRIPLFDPVIMDSKNIGPYKAQKVSILNLNELLASKIVAMLARKAARDFYDLYSLRNHIHEIDWKKVKIAFVVYIGLNRKNLMEISEKDLVPDKKEIKKQLLPVLNKSKLKIPFDEQINEIVSASKEIVRTVFPLKDNEEKFLSLLNNEGKIVPELLTQDTKLIQRINLQPQLIWKAKNVLLHNRHNS</sequence>
<dbReference type="Proteomes" id="UP000002382">
    <property type="component" value="Chromosome"/>
</dbReference>
<dbReference type="RefSeq" id="WP_015868646.1">
    <property type="nucleotide sequence ID" value="NC_012785.1"/>
</dbReference>
<evidence type="ECO:0000313" key="2">
    <source>
        <dbReference type="Proteomes" id="UP000002382"/>
    </source>
</evidence>
<dbReference type="KEGG" id="kol:Kole_1297"/>
<evidence type="ECO:0000313" key="1">
    <source>
        <dbReference type="EMBL" id="ACR79991.1"/>
    </source>
</evidence>
<dbReference type="EMBL" id="CP001634">
    <property type="protein sequence ID" value="ACR79991.1"/>
    <property type="molecule type" value="Genomic_DNA"/>
</dbReference>
<accession>C5CDC8</accession>
<reference evidence="1 2" key="1">
    <citation type="submission" date="2009-06" db="EMBL/GenBank/DDBJ databases">
        <title>Complete sequence of Thermotogales bacterium TBF 19.5.1.</title>
        <authorList>
            <consortium name="US DOE Joint Genome Institute"/>
            <person name="Lucas S."/>
            <person name="Copeland A."/>
            <person name="Lapidus A."/>
            <person name="Glavina del Rio T."/>
            <person name="Tice H."/>
            <person name="Bruce D."/>
            <person name="Goodwin L."/>
            <person name="Pitluck S."/>
            <person name="Chertkov O."/>
            <person name="Brettin T."/>
            <person name="Detter J.C."/>
            <person name="Han C."/>
            <person name="Schmutz J."/>
            <person name="Larimer F."/>
            <person name="Land M."/>
            <person name="Hauser L."/>
            <person name="Kyrpides N."/>
            <person name="Ovchinnikova G."/>
            <person name="Noll K."/>
        </authorList>
    </citation>
    <scope>NUCLEOTIDE SEQUENCE [LARGE SCALE GENOMIC DNA]</scope>
    <source>
        <strain evidence="2">ATCC BAA-1733 / DSM 21960 / TBF 19.5.1</strain>
    </source>
</reference>
<dbReference type="AlphaFoldDB" id="C5CDC8"/>
<keyword evidence="2" id="KW-1185">Reference proteome</keyword>
<dbReference type="Gene3D" id="3.10.450.620">
    <property type="entry name" value="JHP933, nucleotidyltransferase-like core domain"/>
    <property type="match status" value="1"/>
</dbReference>
<dbReference type="eggNOG" id="COG2253">
    <property type="taxonomic scope" value="Bacteria"/>
</dbReference>
<dbReference type="HOGENOM" id="CLU_058622_0_0_0"/>
<reference evidence="1 2" key="2">
    <citation type="journal article" date="2011" name="J. Bacteriol.">
        <title>Genome Sequence of Kosmotoga olearia Strain TBF 19.5.1, a Thermophilic Bacterium with a Wide Growth Temperature Range, Isolated from the Troll B Oil Platform in the North Sea.</title>
        <authorList>
            <person name="Swithers K.S."/>
            <person name="Dipippo J.L."/>
            <person name="Bruce D.C."/>
            <person name="Detter C."/>
            <person name="Tapia R."/>
            <person name="Han S."/>
            <person name="Goodwin L.A."/>
            <person name="Han J."/>
            <person name="Woyke T."/>
            <person name="Pitluck S."/>
            <person name="Pennacchio L."/>
            <person name="Nolan M."/>
            <person name="Mikhailova N."/>
            <person name="Land M.L."/>
            <person name="Nesbo C.L."/>
            <person name="Gogarten J.P."/>
            <person name="Noll K.M."/>
        </authorList>
    </citation>
    <scope>NUCLEOTIDE SEQUENCE [LARGE SCALE GENOMIC DNA]</scope>
    <source>
        <strain evidence="2">ATCC BAA-1733 / DSM 21960 / TBF 19.5.1</strain>
    </source>
</reference>
<dbReference type="STRING" id="521045.Kole_1297"/>